<dbReference type="GO" id="GO:0032259">
    <property type="term" value="P:methylation"/>
    <property type="evidence" value="ECO:0007669"/>
    <property type="project" value="UniProtKB-KW"/>
</dbReference>
<dbReference type="PANTHER" id="PTHR10815">
    <property type="entry name" value="METHYLATED-DNA--PROTEIN-CYSTEINE METHYLTRANSFERASE"/>
    <property type="match status" value="1"/>
</dbReference>
<evidence type="ECO:0000256" key="3">
    <source>
        <dbReference type="ARBA" id="ARBA00022603"/>
    </source>
</evidence>
<reference evidence="11 12" key="1">
    <citation type="journal article" date="2017" name="Int. J. Syst. Evol. Microbiol.">
        <title>Jeotgalibaca porci sp. nov. and Jeotgalibaca arthritidis sp. nov., isolated from pigs, and emended description of the genus Jeotgalibaca.</title>
        <authorList>
            <person name="Zamora L."/>
            <person name="Perez-Sancho M."/>
            <person name="Dominguez L."/>
            <person name="Fernandez-Garayzabal J.F."/>
            <person name="Vela A.I."/>
        </authorList>
    </citation>
    <scope>NUCLEOTIDE SEQUENCE [LARGE SCALE GENOMIC DNA]</scope>
    <source>
        <strain evidence="11 12">CCUG 69148</strain>
    </source>
</reference>
<dbReference type="NCBIfam" id="TIGR00589">
    <property type="entry name" value="ogt"/>
    <property type="match status" value="1"/>
</dbReference>
<dbReference type="GO" id="GO:0003908">
    <property type="term" value="F:methylated-DNA-[protein]-cysteine S-methyltransferase activity"/>
    <property type="evidence" value="ECO:0007669"/>
    <property type="project" value="UniProtKB-UniRule"/>
</dbReference>
<dbReference type="Pfam" id="PF02870">
    <property type="entry name" value="Methyltransf_1N"/>
    <property type="match status" value="1"/>
</dbReference>
<comment type="miscellaneous">
    <text evidence="8">This enzyme catalyzes only one turnover and therefore is not strictly catalytic. According to one definition, an enzyme is a biocatalyst that acts repeatedly and over many reaction cycles.</text>
</comment>
<keyword evidence="6 8" id="KW-0234">DNA repair</keyword>
<dbReference type="KEGG" id="jpo:G7058_04120"/>
<dbReference type="Gene3D" id="3.30.160.70">
    <property type="entry name" value="Methylated DNA-protein cysteine methyltransferase domain"/>
    <property type="match status" value="1"/>
</dbReference>
<dbReference type="HAMAP" id="MF_00772">
    <property type="entry name" value="OGT"/>
    <property type="match status" value="1"/>
</dbReference>
<dbReference type="GO" id="GO:0005737">
    <property type="term" value="C:cytoplasm"/>
    <property type="evidence" value="ECO:0007669"/>
    <property type="project" value="UniProtKB-SubCell"/>
</dbReference>
<dbReference type="InterPro" id="IPR036388">
    <property type="entry name" value="WH-like_DNA-bd_sf"/>
</dbReference>
<evidence type="ECO:0000256" key="5">
    <source>
        <dbReference type="ARBA" id="ARBA00022763"/>
    </source>
</evidence>
<dbReference type="Gene3D" id="1.10.10.10">
    <property type="entry name" value="Winged helix-like DNA-binding domain superfamily/Winged helix DNA-binding domain"/>
    <property type="match status" value="1"/>
</dbReference>
<name>A0A6G7WGF9_9LACT</name>
<dbReference type="Pfam" id="PF01035">
    <property type="entry name" value="DNA_binding_1"/>
    <property type="match status" value="1"/>
</dbReference>
<evidence type="ECO:0000256" key="7">
    <source>
        <dbReference type="ARBA" id="ARBA00049348"/>
    </source>
</evidence>
<dbReference type="EC" id="2.1.1.63" evidence="8"/>
<dbReference type="InterPro" id="IPR036217">
    <property type="entry name" value="MethylDNA_cys_MeTrfase_DNAb"/>
</dbReference>
<dbReference type="FunFam" id="1.10.10.10:FF:000214">
    <property type="entry name" value="Methylated-DNA--protein-cysteine methyltransferase"/>
    <property type="match status" value="1"/>
</dbReference>
<evidence type="ECO:0000256" key="2">
    <source>
        <dbReference type="ARBA" id="ARBA00008711"/>
    </source>
</evidence>
<evidence type="ECO:0000259" key="10">
    <source>
        <dbReference type="Pfam" id="PF02870"/>
    </source>
</evidence>
<evidence type="ECO:0000259" key="9">
    <source>
        <dbReference type="Pfam" id="PF01035"/>
    </source>
</evidence>
<evidence type="ECO:0000256" key="1">
    <source>
        <dbReference type="ARBA" id="ARBA00001286"/>
    </source>
</evidence>
<sequence length="153" mass="16741">MYFTTMDSPIGMYLIGASERGITYVDRFKEGDTIPEMNESPLLIEAKKQLEAYFSGASKDFDLPLDTAGTPFQESVWEALRAIPYGQTVSYKDIAVAVNNPKAVRAVGGANNRNPISIITPCHRVIGISGKLVGYGGGMDAKEYLLKLERENS</sequence>
<evidence type="ECO:0000313" key="12">
    <source>
        <dbReference type="Proteomes" id="UP000501830"/>
    </source>
</evidence>
<dbReference type="PANTHER" id="PTHR10815:SF5">
    <property type="entry name" value="METHYLATED-DNA--PROTEIN-CYSTEINE METHYLTRANSFERASE"/>
    <property type="match status" value="1"/>
</dbReference>
<evidence type="ECO:0000256" key="8">
    <source>
        <dbReference type="HAMAP-Rule" id="MF_00772"/>
    </source>
</evidence>
<evidence type="ECO:0000313" key="11">
    <source>
        <dbReference type="EMBL" id="QIK51311.1"/>
    </source>
</evidence>
<dbReference type="CDD" id="cd06445">
    <property type="entry name" value="ATase"/>
    <property type="match status" value="1"/>
</dbReference>
<dbReference type="InterPro" id="IPR023546">
    <property type="entry name" value="MGMT"/>
</dbReference>
<dbReference type="RefSeq" id="WP_166062364.1">
    <property type="nucleotide sequence ID" value="NZ_CP049889.1"/>
</dbReference>
<comment type="subcellular location">
    <subcellularLocation>
        <location evidence="8">Cytoplasm</location>
    </subcellularLocation>
</comment>
<evidence type="ECO:0000256" key="4">
    <source>
        <dbReference type="ARBA" id="ARBA00022679"/>
    </source>
</evidence>
<dbReference type="InterPro" id="IPR036631">
    <property type="entry name" value="MGMT_N_sf"/>
</dbReference>
<feature type="domain" description="Methylguanine DNA methyltransferase ribonuclease-like" evidence="10">
    <location>
        <begin position="1"/>
        <end position="67"/>
    </location>
</feature>
<protein>
    <recommendedName>
        <fullName evidence="8">Methylated-DNA--protein-cysteine methyltransferase</fullName>
        <ecNumber evidence="8">2.1.1.63</ecNumber>
    </recommendedName>
    <alternativeName>
        <fullName evidence="8">6-O-methylguanine-DNA methyltransferase</fullName>
        <shortName evidence="8">MGMT</shortName>
    </alternativeName>
    <alternativeName>
        <fullName evidence="8">O-6-methylguanine-DNA-alkyltransferase</fullName>
    </alternativeName>
</protein>
<dbReference type="SUPFAM" id="SSF46767">
    <property type="entry name" value="Methylated DNA-protein cysteine methyltransferase, C-terminal domain"/>
    <property type="match status" value="1"/>
</dbReference>
<keyword evidence="5 8" id="KW-0227">DNA damage</keyword>
<dbReference type="SUPFAM" id="SSF53155">
    <property type="entry name" value="Methylated DNA-protein cysteine methyltransferase domain"/>
    <property type="match status" value="1"/>
</dbReference>
<feature type="domain" description="Methylated-DNA-[protein]-cysteine S-methyltransferase DNA binding" evidence="9">
    <location>
        <begin position="71"/>
        <end position="150"/>
    </location>
</feature>
<dbReference type="GeneID" id="94552452"/>
<comment type="catalytic activity">
    <reaction evidence="7 8">
        <text>a 6-O-methyl-2'-deoxyguanosine in DNA + L-cysteinyl-[protein] = S-methyl-L-cysteinyl-[protein] + a 2'-deoxyguanosine in DNA</text>
        <dbReference type="Rhea" id="RHEA:24000"/>
        <dbReference type="Rhea" id="RHEA-COMP:10131"/>
        <dbReference type="Rhea" id="RHEA-COMP:10132"/>
        <dbReference type="Rhea" id="RHEA-COMP:11367"/>
        <dbReference type="Rhea" id="RHEA-COMP:11368"/>
        <dbReference type="ChEBI" id="CHEBI:29950"/>
        <dbReference type="ChEBI" id="CHEBI:82612"/>
        <dbReference type="ChEBI" id="CHEBI:85445"/>
        <dbReference type="ChEBI" id="CHEBI:85448"/>
        <dbReference type="EC" id="2.1.1.63"/>
    </reaction>
</comment>
<dbReference type="InterPro" id="IPR008332">
    <property type="entry name" value="MethylG_MeTrfase_N"/>
</dbReference>
<keyword evidence="3 8" id="KW-0489">Methyltransferase</keyword>
<gene>
    <name evidence="11" type="ORF">G7058_04120</name>
</gene>
<organism evidence="11 12">
    <name type="scientific">Jeotgalibaca porci</name>
    <dbReference type="NCBI Taxonomy" id="1868793"/>
    <lineage>
        <taxon>Bacteria</taxon>
        <taxon>Bacillati</taxon>
        <taxon>Bacillota</taxon>
        <taxon>Bacilli</taxon>
        <taxon>Lactobacillales</taxon>
        <taxon>Carnobacteriaceae</taxon>
        <taxon>Jeotgalibaca</taxon>
    </lineage>
</organism>
<dbReference type="Proteomes" id="UP000501830">
    <property type="component" value="Chromosome"/>
</dbReference>
<comment type="catalytic activity">
    <reaction evidence="1 8">
        <text>a 4-O-methyl-thymidine in DNA + L-cysteinyl-[protein] = a thymidine in DNA + S-methyl-L-cysteinyl-[protein]</text>
        <dbReference type="Rhea" id="RHEA:53428"/>
        <dbReference type="Rhea" id="RHEA-COMP:10131"/>
        <dbReference type="Rhea" id="RHEA-COMP:10132"/>
        <dbReference type="Rhea" id="RHEA-COMP:13555"/>
        <dbReference type="Rhea" id="RHEA-COMP:13556"/>
        <dbReference type="ChEBI" id="CHEBI:29950"/>
        <dbReference type="ChEBI" id="CHEBI:82612"/>
        <dbReference type="ChEBI" id="CHEBI:137386"/>
        <dbReference type="ChEBI" id="CHEBI:137387"/>
        <dbReference type="EC" id="2.1.1.63"/>
    </reaction>
</comment>
<dbReference type="EMBL" id="CP049889">
    <property type="protein sequence ID" value="QIK51311.1"/>
    <property type="molecule type" value="Genomic_DNA"/>
</dbReference>
<comment type="function">
    <text evidence="8">Involved in the cellular defense against the biological effects of O6-methylguanine (O6-MeG) and O4-methylthymine (O4-MeT) in DNA. Repairs the methylated nucleobase in DNA by stoichiometrically transferring the methyl group to a cysteine residue in the enzyme. This is a suicide reaction: the enzyme is irreversibly inactivated.</text>
</comment>
<comment type="similarity">
    <text evidence="2 8">Belongs to the MGMT family.</text>
</comment>
<accession>A0A6G7WGF9</accession>
<feature type="active site" description="Nucleophile; methyl group acceptor" evidence="8">
    <location>
        <position position="122"/>
    </location>
</feature>
<dbReference type="InterPro" id="IPR014048">
    <property type="entry name" value="MethylDNA_cys_MeTrfase_DNA-bd"/>
</dbReference>
<keyword evidence="12" id="KW-1185">Reference proteome</keyword>
<dbReference type="GO" id="GO:0006307">
    <property type="term" value="P:DNA alkylation repair"/>
    <property type="evidence" value="ECO:0007669"/>
    <property type="project" value="UniProtKB-UniRule"/>
</dbReference>
<proteinExistence type="inferred from homology"/>
<keyword evidence="8" id="KW-0963">Cytoplasm</keyword>
<keyword evidence="4 8" id="KW-0808">Transferase</keyword>
<evidence type="ECO:0000256" key="6">
    <source>
        <dbReference type="ARBA" id="ARBA00023204"/>
    </source>
</evidence>
<dbReference type="AlphaFoldDB" id="A0A6G7WGF9"/>